<proteinExistence type="predicted"/>
<dbReference type="AlphaFoldDB" id="A0A382GAY7"/>
<accession>A0A382GAY7</accession>
<gene>
    <name evidence="1" type="ORF">METZ01_LOCUS224195</name>
</gene>
<sequence>MSTRNMTMVIDRKHAEDNTLGFACDPEMVCDKSYVNMYLHHDGYPEWRAVELANWVKYMQDIKGFKNFGDGSRVASHLVKDFHYNSQYLYPSMTNIDHEYNYIIWTGKSDVWISCYNIYSSSNIFVSTPDKIIKKWESHRYEYTDWEKENGYSAWKRSQNFPSLTPKDKTKIIMDLFTD</sequence>
<name>A0A382GAY7_9ZZZZ</name>
<reference evidence="1" key="1">
    <citation type="submission" date="2018-05" db="EMBL/GenBank/DDBJ databases">
        <authorList>
            <person name="Lanie J.A."/>
            <person name="Ng W.-L."/>
            <person name="Kazmierczak K.M."/>
            <person name="Andrzejewski T.M."/>
            <person name="Davidsen T.M."/>
            <person name="Wayne K.J."/>
            <person name="Tettelin H."/>
            <person name="Glass J.I."/>
            <person name="Rusch D."/>
            <person name="Podicherti R."/>
            <person name="Tsui H.-C.T."/>
            <person name="Winkler M.E."/>
        </authorList>
    </citation>
    <scope>NUCLEOTIDE SEQUENCE</scope>
</reference>
<protein>
    <submittedName>
        <fullName evidence="1">Uncharacterized protein</fullName>
    </submittedName>
</protein>
<dbReference type="EMBL" id="UINC01054067">
    <property type="protein sequence ID" value="SVB71341.1"/>
    <property type="molecule type" value="Genomic_DNA"/>
</dbReference>
<organism evidence="1">
    <name type="scientific">marine metagenome</name>
    <dbReference type="NCBI Taxonomy" id="408172"/>
    <lineage>
        <taxon>unclassified sequences</taxon>
        <taxon>metagenomes</taxon>
        <taxon>ecological metagenomes</taxon>
    </lineage>
</organism>
<evidence type="ECO:0000313" key="1">
    <source>
        <dbReference type="EMBL" id="SVB71341.1"/>
    </source>
</evidence>